<dbReference type="InterPro" id="IPR025381">
    <property type="entry name" value="DUF4296"/>
</dbReference>
<organism evidence="2 3">
    <name type="scientific">Hymenobacter psychrotolerans DSM 18569</name>
    <dbReference type="NCBI Taxonomy" id="1121959"/>
    <lineage>
        <taxon>Bacteria</taxon>
        <taxon>Pseudomonadati</taxon>
        <taxon>Bacteroidota</taxon>
        <taxon>Cytophagia</taxon>
        <taxon>Cytophagales</taxon>
        <taxon>Hymenobacteraceae</taxon>
        <taxon>Hymenobacter</taxon>
    </lineage>
</organism>
<accession>A0A1M6XKT1</accession>
<evidence type="ECO:0000313" key="3">
    <source>
        <dbReference type="Proteomes" id="UP000183947"/>
    </source>
</evidence>
<evidence type="ECO:0000313" key="2">
    <source>
        <dbReference type="EMBL" id="SHL06551.1"/>
    </source>
</evidence>
<feature type="domain" description="DUF4296" evidence="1">
    <location>
        <begin position="51"/>
        <end position="134"/>
    </location>
</feature>
<dbReference type="Pfam" id="PF14129">
    <property type="entry name" value="DUF4296"/>
    <property type="match status" value="1"/>
</dbReference>
<keyword evidence="3" id="KW-1185">Reference proteome</keyword>
<protein>
    <recommendedName>
        <fullName evidence="1">DUF4296 domain-containing protein</fullName>
    </recommendedName>
</protein>
<dbReference type="EMBL" id="FRAS01000009">
    <property type="protein sequence ID" value="SHL06551.1"/>
    <property type="molecule type" value="Genomic_DNA"/>
</dbReference>
<dbReference type="AlphaFoldDB" id="A0A1M6XKT1"/>
<name>A0A1M6XKT1_9BACT</name>
<proteinExistence type="predicted"/>
<sequence length="141" mass="15749">MNHGIIAAGKKPNPYFCVVNTLLPRAFPLVVSLLLSGLLSGCQTPEEVLPPQPLMPREQLVSLLADLHTLEARVEAAGLSPDSARALYLSQQKNILWRREVSDSLFQQSYRYYASHNKDLDEIYSLVVDTLAMRQVKVATK</sequence>
<gene>
    <name evidence="2" type="ORF">SAMN02746009_02070</name>
</gene>
<evidence type="ECO:0000259" key="1">
    <source>
        <dbReference type="Pfam" id="PF14129"/>
    </source>
</evidence>
<reference evidence="3" key="1">
    <citation type="submission" date="2016-11" db="EMBL/GenBank/DDBJ databases">
        <authorList>
            <person name="Varghese N."/>
            <person name="Submissions S."/>
        </authorList>
    </citation>
    <scope>NUCLEOTIDE SEQUENCE [LARGE SCALE GENOMIC DNA]</scope>
    <source>
        <strain evidence="3">DSM 18569</strain>
    </source>
</reference>
<dbReference type="Proteomes" id="UP000183947">
    <property type="component" value="Unassembled WGS sequence"/>
</dbReference>
<dbReference type="STRING" id="1121959.SAMN02746009_02070"/>